<evidence type="ECO:0000313" key="1">
    <source>
        <dbReference type="EMBL" id="KAI2384553.1"/>
    </source>
</evidence>
<accession>A0ACB8UTM3</accession>
<dbReference type="EMBL" id="JALBCA010000071">
    <property type="protein sequence ID" value="KAI2384553.1"/>
    <property type="molecule type" value="Genomic_DNA"/>
</dbReference>
<protein>
    <submittedName>
        <fullName evidence="1">Uncharacterized protein</fullName>
    </submittedName>
</protein>
<comment type="caution">
    <text evidence="1">The sequence shown here is derived from an EMBL/GenBank/DDBJ whole genome shotgun (WGS) entry which is preliminary data.</text>
</comment>
<gene>
    <name evidence="1" type="ORF">LOY88_004601</name>
</gene>
<reference evidence="1" key="1">
    <citation type="journal article" date="2022" name="bioRxiv">
        <title>Population genetic analysis of Ophidiomyces ophidiicola, the causative agent of snake fungal disease, indicates recent introductions to the USA.</title>
        <authorList>
            <person name="Ladner J.T."/>
            <person name="Palmer J.M."/>
            <person name="Ettinger C.L."/>
            <person name="Stajich J.E."/>
            <person name="Farrell T.M."/>
            <person name="Glorioso B.M."/>
            <person name="Lawson B."/>
            <person name="Price S.J."/>
            <person name="Stengle A.G."/>
            <person name="Grear D.A."/>
            <person name="Lorch J.M."/>
        </authorList>
    </citation>
    <scope>NUCLEOTIDE SEQUENCE</scope>
    <source>
        <strain evidence="1">NWHC 24266-5</strain>
    </source>
</reference>
<sequence>MGLSSRSFIQLHALFQFSLAVYLTWTPETVVDSGFIFTFRDQPRIANIPPFTPPRSPFAYCGVILLIFALFDLSLTLNLPSMNRLLTVASCVRRDHREPGGVERPDSADQQRGQRRGSEISHVTAEVIKVASEFSALYRHIFTYLTVLRFCIYFIVSAKIFSLPESAWVGRARSAAPGAPSNPTDMITIGDLKWKIILGYGFMEVSFFSWVRF</sequence>
<name>A0ACB8UTM3_9EURO</name>
<proteinExistence type="predicted"/>
<organism evidence="1">
    <name type="scientific">Ophidiomyces ophidiicola</name>
    <dbReference type="NCBI Taxonomy" id="1387563"/>
    <lineage>
        <taxon>Eukaryota</taxon>
        <taxon>Fungi</taxon>
        <taxon>Dikarya</taxon>
        <taxon>Ascomycota</taxon>
        <taxon>Pezizomycotina</taxon>
        <taxon>Eurotiomycetes</taxon>
        <taxon>Eurotiomycetidae</taxon>
        <taxon>Onygenales</taxon>
        <taxon>Onygenaceae</taxon>
        <taxon>Ophidiomyces</taxon>
    </lineage>
</organism>